<accession>A0A7M7P675</accession>
<evidence type="ECO:0000313" key="8">
    <source>
        <dbReference type="EnsemblMetazoa" id="XP_030846433"/>
    </source>
</evidence>
<dbReference type="GO" id="GO:0000149">
    <property type="term" value="F:SNARE binding"/>
    <property type="evidence" value="ECO:0000318"/>
    <property type="project" value="GO_Central"/>
</dbReference>
<feature type="coiled-coil region" evidence="4">
    <location>
        <begin position="80"/>
        <end position="107"/>
    </location>
</feature>
<evidence type="ECO:0000256" key="5">
    <source>
        <dbReference type="SAM" id="MobiDB-lite"/>
    </source>
</evidence>
<protein>
    <recommendedName>
        <fullName evidence="10">Syndetin</fullName>
    </recommendedName>
</protein>
<dbReference type="GO" id="GO:0032456">
    <property type="term" value="P:endocytic recycling"/>
    <property type="evidence" value="ECO:0000318"/>
    <property type="project" value="GO_Central"/>
</dbReference>
<dbReference type="AlphaFoldDB" id="A0A7M7P675"/>
<dbReference type="InterPro" id="IPR019514">
    <property type="entry name" value="Syndetin_C"/>
</dbReference>
<dbReference type="GeneID" id="753598"/>
<dbReference type="PANTHER" id="PTHR13258">
    <property type="entry name" value="SYNDETIN"/>
    <property type="match status" value="1"/>
</dbReference>
<dbReference type="GO" id="GO:0042147">
    <property type="term" value="P:retrograde transport, endosome to Golgi"/>
    <property type="evidence" value="ECO:0007669"/>
    <property type="project" value="InterPro"/>
</dbReference>
<keyword evidence="3 4" id="KW-0175">Coiled coil</keyword>
<sequence>MKKRFKTLLSRQGSSSTSFEDVSPVEEQPPPPEDVQKVYTKEDREFSNDPVEEAEVIGSIEEQYFREDTFDCSNHELEKLTSEQLDLAAIDEDRNQLRRQLQAVSKKFSDVVLENQSAYTKELQRVMELQASLQKASVICMNGRRQLSMTKQGFTVASLRILKNHRKKQQLLGLLKSLHTIDTLQRTDIRLRELMEEEDYPGAIQLCQECQRAASNFKHYKCISELSSKLQDTLEMIEEQLDNALAKTCSNFDIKNYEKLQMAYRLLGKTQTAMDQLHMHFTSAIHNTAFQIILGYVQLVSGPIDSRFQKMPYRDLCSQITQETYIPCLVDLCKALWEVMKSYYQTLEWHDNQESTDQAATPESEEIQQASDVEESFSRRYIRKKLEHGLARIWQDVQQKVKTYLQGTDLSSFKYDDFIYVLDLVNRLISVGEEFCGSKSEGLHDSIRQQSLNYFKSYHRARMDELRMFLENEGWEMCPVKSNFSFQSLHEFRFLREYDTITSTTGSRADGRKVPVSPTGRGFFSKYAEHGSPFEKQFTSDEEEDEATANGPENEKFLGYEDSDDSDVPDELKQDFVDEKTGEQPVKRNSLKKKKAERAYNKGPILTNTTLTVLRLCGKYMNMMSVLKPIAFDVVLCMSQLFDYYIFAVYTFFATDVSTMSGASLGSKLWTTLKRINDNLIEQDPNAAMVSHSVDGRMKVGFPHVSPIVDLNSSDGLYSLAERVVGTESLIFLANQFELLQPHLDSVIPASKKAFLQQFYSQTVSVASDLRKPIYRGVASRCMNYDRILQLMLTVRWDIKDIMSQHSPYVDALLQDMSGFSSRLAAMSNKRVPIPQEAHRVLWEHVIRLANRILVEGFASAKKCSNEGRALMQLDFQQFLIKIEGIAQVKPVPDREFVEAYVKAYYLSEADMELWVKEHKEYSAKQLSSLVSCAVGSKKARQRLLNSIEDFEKNRPR</sequence>
<evidence type="ECO:0000259" key="6">
    <source>
        <dbReference type="Pfam" id="PF10474"/>
    </source>
</evidence>
<feature type="compositionally biased region" description="Polar residues" evidence="5">
    <location>
        <begin position="9"/>
        <end position="19"/>
    </location>
</feature>
<dbReference type="EnsemblMetazoa" id="XM_030990573">
    <property type="protein sequence ID" value="XP_030846433"/>
    <property type="gene ID" value="LOC753598"/>
</dbReference>
<feature type="region of interest" description="Disordered" evidence="5">
    <location>
        <begin position="1"/>
        <end position="35"/>
    </location>
</feature>
<evidence type="ECO:0008006" key="10">
    <source>
        <dbReference type="Google" id="ProtNLM"/>
    </source>
</evidence>
<dbReference type="GO" id="GO:0005829">
    <property type="term" value="C:cytosol"/>
    <property type="evidence" value="ECO:0007669"/>
    <property type="project" value="GOC"/>
</dbReference>
<dbReference type="InParanoid" id="A0A7M7P675"/>
<evidence type="ECO:0000256" key="4">
    <source>
        <dbReference type="SAM" id="Coils"/>
    </source>
</evidence>
<dbReference type="CTD" id="55610"/>
<evidence type="ECO:0000313" key="9">
    <source>
        <dbReference type="Proteomes" id="UP000007110"/>
    </source>
</evidence>
<dbReference type="Proteomes" id="UP000007110">
    <property type="component" value="Unassembled WGS sequence"/>
</dbReference>
<dbReference type="Pfam" id="PF10474">
    <property type="entry name" value="Syndetin_C"/>
    <property type="match status" value="1"/>
</dbReference>
<keyword evidence="2" id="KW-0653">Protein transport</keyword>
<proteinExistence type="predicted"/>
<dbReference type="RefSeq" id="XP_030846433.1">
    <property type="nucleotide sequence ID" value="XM_030990573.1"/>
</dbReference>
<evidence type="ECO:0000256" key="1">
    <source>
        <dbReference type="ARBA" id="ARBA00022448"/>
    </source>
</evidence>
<name>A0A7M7P675_STRPU</name>
<feature type="domain" description="Syndetin C-terminal" evidence="6">
    <location>
        <begin position="717"/>
        <end position="949"/>
    </location>
</feature>
<dbReference type="KEGG" id="spu:753598"/>
<dbReference type="InterPro" id="IPR019515">
    <property type="entry name" value="VPS54_N"/>
</dbReference>
<dbReference type="Pfam" id="PF10475">
    <property type="entry name" value="Vps54_N"/>
    <property type="match status" value="1"/>
</dbReference>
<keyword evidence="9" id="KW-1185">Reference proteome</keyword>
<keyword evidence="1" id="KW-0813">Transport</keyword>
<dbReference type="GO" id="GO:1990745">
    <property type="term" value="C:EARP complex"/>
    <property type="evidence" value="ECO:0000318"/>
    <property type="project" value="GO_Central"/>
</dbReference>
<evidence type="ECO:0000256" key="3">
    <source>
        <dbReference type="ARBA" id="ARBA00023054"/>
    </source>
</evidence>
<organism evidence="8 9">
    <name type="scientific">Strongylocentrotus purpuratus</name>
    <name type="common">Purple sea urchin</name>
    <dbReference type="NCBI Taxonomy" id="7668"/>
    <lineage>
        <taxon>Eukaryota</taxon>
        <taxon>Metazoa</taxon>
        <taxon>Echinodermata</taxon>
        <taxon>Eleutherozoa</taxon>
        <taxon>Echinozoa</taxon>
        <taxon>Echinoidea</taxon>
        <taxon>Euechinoidea</taxon>
        <taxon>Echinacea</taxon>
        <taxon>Camarodonta</taxon>
        <taxon>Echinidea</taxon>
        <taxon>Strongylocentrotidae</taxon>
        <taxon>Strongylocentrotus</taxon>
    </lineage>
</organism>
<reference evidence="8" key="2">
    <citation type="submission" date="2021-01" db="UniProtKB">
        <authorList>
            <consortium name="EnsemblMetazoa"/>
        </authorList>
    </citation>
    <scope>IDENTIFICATION</scope>
</reference>
<dbReference type="InterPro" id="IPR040047">
    <property type="entry name" value="VPS50"/>
</dbReference>
<dbReference type="OrthoDB" id="10263345at2759"/>
<dbReference type="OMA" id="MAKVKWD"/>
<evidence type="ECO:0000259" key="7">
    <source>
        <dbReference type="Pfam" id="PF10475"/>
    </source>
</evidence>
<reference evidence="9" key="1">
    <citation type="submission" date="2015-02" db="EMBL/GenBank/DDBJ databases">
        <title>Genome sequencing for Strongylocentrotus purpuratus.</title>
        <authorList>
            <person name="Murali S."/>
            <person name="Liu Y."/>
            <person name="Vee V."/>
            <person name="English A."/>
            <person name="Wang M."/>
            <person name="Skinner E."/>
            <person name="Han Y."/>
            <person name="Muzny D.M."/>
            <person name="Worley K.C."/>
            <person name="Gibbs R.A."/>
        </authorList>
    </citation>
    <scope>NUCLEOTIDE SEQUENCE</scope>
</reference>
<dbReference type="PANTHER" id="PTHR13258:SF0">
    <property type="entry name" value="SYNDETIN"/>
    <property type="match status" value="1"/>
</dbReference>
<dbReference type="GO" id="GO:0015031">
    <property type="term" value="P:protein transport"/>
    <property type="evidence" value="ECO:0007669"/>
    <property type="project" value="UniProtKB-KW"/>
</dbReference>
<feature type="region of interest" description="Disordered" evidence="5">
    <location>
        <begin position="534"/>
        <end position="570"/>
    </location>
</feature>
<evidence type="ECO:0000256" key="2">
    <source>
        <dbReference type="ARBA" id="ARBA00022927"/>
    </source>
</evidence>
<feature type="domain" description="Vacuolar protein sorting-associated protein 54 N-terminal" evidence="7">
    <location>
        <begin position="57"/>
        <end position="349"/>
    </location>
</feature>